<dbReference type="GO" id="GO:0046872">
    <property type="term" value="F:metal ion binding"/>
    <property type="evidence" value="ECO:0007669"/>
    <property type="project" value="UniProtKB-KW"/>
</dbReference>
<evidence type="ECO:0000256" key="7">
    <source>
        <dbReference type="ARBA" id="ARBA00023014"/>
    </source>
</evidence>
<dbReference type="Pfam" id="PF13237">
    <property type="entry name" value="Fer4_10"/>
    <property type="match status" value="1"/>
</dbReference>
<dbReference type="STRING" id="395495.Lcho_1341"/>
<keyword evidence="2" id="KW-0004">4Fe-4S</keyword>
<dbReference type="AlphaFoldDB" id="B1Y6A4"/>
<dbReference type="PROSITE" id="PS00198">
    <property type="entry name" value="4FE4S_FER_1"/>
    <property type="match status" value="2"/>
</dbReference>
<evidence type="ECO:0000256" key="8">
    <source>
        <dbReference type="SAM" id="Phobius"/>
    </source>
</evidence>
<dbReference type="PANTHER" id="PTHR30176:SF3">
    <property type="entry name" value="FERREDOXIN-TYPE PROTEIN NAPH"/>
    <property type="match status" value="1"/>
</dbReference>
<feature type="transmembrane region" description="Helical" evidence="8">
    <location>
        <begin position="163"/>
        <end position="185"/>
    </location>
</feature>
<name>B1Y6A4_LEPCP</name>
<feature type="domain" description="4Fe-4S ferredoxin-type" evidence="9">
    <location>
        <begin position="210"/>
        <end position="241"/>
    </location>
</feature>
<reference evidence="10 11" key="1">
    <citation type="submission" date="2008-03" db="EMBL/GenBank/DDBJ databases">
        <title>Complete sequence of Leptothrix cholodnii SP-6.</title>
        <authorList>
            <consortium name="US DOE Joint Genome Institute"/>
            <person name="Copeland A."/>
            <person name="Lucas S."/>
            <person name="Lapidus A."/>
            <person name="Glavina del Rio T."/>
            <person name="Dalin E."/>
            <person name="Tice H."/>
            <person name="Bruce D."/>
            <person name="Goodwin L."/>
            <person name="Pitluck S."/>
            <person name="Chertkov O."/>
            <person name="Brettin T."/>
            <person name="Detter J.C."/>
            <person name="Han C."/>
            <person name="Kuske C.R."/>
            <person name="Schmutz J."/>
            <person name="Larimer F."/>
            <person name="Land M."/>
            <person name="Hauser L."/>
            <person name="Kyrpides N."/>
            <person name="Lykidis A."/>
            <person name="Emerson D."/>
            <person name="Richardson P."/>
        </authorList>
    </citation>
    <scope>NUCLEOTIDE SEQUENCE [LARGE SCALE GENOMIC DNA]</scope>
    <source>
        <strain evidence="11">ATCC 51168 / LMG 8142 / SP-6</strain>
    </source>
</reference>
<protein>
    <submittedName>
        <fullName evidence="10">Ferredoxin-type protein, NapH/MauN family</fullName>
    </submittedName>
</protein>
<feature type="transmembrane region" description="Helical" evidence="8">
    <location>
        <begin position="134"/>
        <end position="151"/>
    </location>
</feature>
<keyword evidence="5" id="KW-0249">Electron transport</keyword>
<proteinExistence type="predicted"/>
<evidence type="ECO:0000256" key="3">
    <source>
        <dbReference type="ARBA" id="ARBA00022723"/>
    </source>
</evidence>
<feature type="transmembrane region" description="Helical" evidence="8">
    <location>
        <begin position="79"/>
        <end position="108"/>
    </location>
</feature>
<dbReference type="Pfam" id="PF12801">
    <property type="entry name" value="Fer4_5"/>
    <property type="match status" value="2"/>
</dbReference>
<keyword evidence="1" id="KW-0813">Transport</keyword>
<keyword evidence="11" id="KW-1185">Reference proteome</keyword>
<dbReference type="GO" id="GO:0051539">
    <property type="term" value="F:4 iron, 4 sulfur cluster binding"/>
    <property type="evidence" value="ECO:0007669"/>
    <property type="project" value="UniProtKB-KW"/>
</dbReference>
<dbReference type="eggNOG" id="COG0348">
    <property type="taxonomic scope" value="Bacteria"/>
</dbReference>
<dbReference type="GO" id="GO:0005886">
    <property type="term" value="C:plasma membrane"/>
    <property type="evidence" value="ECO:0007669"/>
    <property type="project" value="TreeGrafter"/>
</dbReference>
<organism evidence="10 11">
    <name type="scientific">Leptothrix cholodnii (strain ATCC 51168 / LMG 8142 / SP-6)</name>
    <name type="common">Leptothrix discophora (strain SP-6)</name>
    <dbReference type="NCBI Taxonomy" id="395495"/>
    <lineage>
        <taxon>Bacteria</taxon>
        <taxon>Pseudomonadati</taxon>
        <taxon>Pseudomonadota</taxon>
        <taxon>Betaproteobacteria</taxon>
        <taxon>Burkholderiales</taxon>
        <taxon>Sphaerotilaceae</taxon>
        <taxon>Leptothrix</taxon>
    </lineage>
</organism>
<keyword evidence="6" id="KW-0408">Iron</keyword>
<dbReference type="RefSeq" id="WP_012346371.1">
    <property type="nucleotide sequence ID" value="NC_010524.1"/>
</dbReference>
<evidence type="ECO:0000256" key="1">
    <source>
        <dbReference type="ARBA" id="ARBA00022448"/>
    </source>
</evidence>
<dbReference type="PANTHER" id="PTHR30176">
    <property type="entry name" value="FERREDOXIN-TYPE PROTEIN NAPH"/>
    <property type="match status" value="1"/>
</dbReference>
<dbReference type="InterPro" id="IPR017896">
    <property type="entry name" value="4Fe4S_Fe-S-bd"/>
</dbReference>
<evidence type="ECO:0000256" key="6">
    <source>
        <dbReference type="ARBA" id="ARBA00023004"/>
    </source>
</evidence>
<evidence type="ECO:0000256" key="2">
    <source>
        <dbReference type="ARBA" id="ARBA00022485"/>
    </source>
</evidence>
<evidence type="ECO:0000256" key="4">
    <source>
        <dbReference type="ARBA" id="ARBA00022737"/>
    </source>
</evidence>
<evidence type="ECO:0000313" key="10">
    <source>
        <dbReference type="EMBL" id="ACB33609.1"/>
    </source>
</evidence>
<dbReference type="OrthoDB" id="9784262at2"/>
<dbReference type="Proteomes" id="UP000001693">
    <property type="component" value="Chromosome"/>
</dbReference>
<dbReference type="InterPro" id="IPR051684">
    <property type="entry name" value="Electron_Trans/Redox"/>
</dbReference>
<dbReference type="SUPFAM" id="SSF54862">
    <property type="entry name" value="4Fe-4S ferredoxins"/>
    <property type="match status" value="1"/>
</dbReference>
<evidence type="ECO:0000313" key="11">
    <source>
        <dbReference type="Proteomes" id="UP000001693"/>
    </source>
</evidence>
<sequence>MSAGEAVRMKGWWLAHRFLLLRRASQLGIFTLFLLGPMAGVWIVKGNLASSLTLDVLPLTDPFVLAQVLATRHLPELSALIGAAIVIAFYALVGGRVFCSWVCPVNIVTDSAAWLRRRLNIGSGRAPRNNLRHWLLGAVLLASAASGMAVWETVNPVSMTQRALIFGGSVAWGITAAVFLFDLLVAPRGWCGSLCPVGAAYALIGHKSVVRVSARHSSRCNDCADCYAVCPEPQVIPIALKGKGGALPVIADPACTNCGRCIDVCGPDVFTFTHRRDTRRD</sequence>
<keyword evidence="3" id="KW-0479">Metal-binding</keyword>
<dbReference type="KEGG" id="lch:Lcho_1341"/>
<evidence type="ECO:0000256" key="5">
    <source>
        <dbReference type="ARBA" id="ARBA00022982"/>
    </source>
</evidence>
<evidence type="ECO:0000259" key="9">
    <source>
        <dbReference type="PROSITE" id="PS51379"/>
    </source>
</evidence>
<dbReference type="HOGENOM" id="CLU_066585_1_0_4"/>
<feature type="transmembrane region" description="Helical" evidence="8">
    <location>
        <begin position="27"/>
        <end position="44"/>
    </location>
</feature>
<dbReference type="PROSITE" id="PS51379">
    <property type="entry name" value="4FE4S_FER_2"/>
    <property type="match status" value="2"/>
</dbReference>
<accession>B1Y6A4</accession>
<keyword evidence="7" id="KW-0411">Iron-sulfur</keyword>
<dbReference type="NCBIfam" id="TIGR02163">
    <property type="entry name" value="napH"/>
    <property type="match status" value="1"/>
</dbReference>
<dbReference type="InterPro" id="IPR011886">
    <property type="entry name" value="NapH_MauN"/>
</dbReference>
<dbReference type="InterPro" id="IPR017900">
    <property type="entry name" value="4Fe4S_Fe_S_CS"/>
</dbReference>
<dbReference type="Gene3D" id="3.30.70.20">
    <property type="match status" value="1"/>
</dbReference>
<keyword evidence="8" id="KW-0812">Transmembrane</keyword>
<keyword evidence="8" id="KW-0472">Membrane</keyword>
<feature type="domain" description="4Fe-4S ferredoxin-type" evidence="9">
    <location>
        <begin position="246"/>
        <end position="275"/>
    </location>
</feature>
<keyword evidence="4" id="KW-0677">Repeat</keyword>
<keyword evidence="8" id="KW-1133">Transmembrane helix</keyword>
<dbReference type="EMBL" id="CP001013">
    <property type="protein sequence ID" value="ACB33609.1"/>
    <property type="molecule type" value="Genomic_DNA"/>
</dbReference>
<gene>
    <name evidence="10" type="ordered locus">Lcho_1341</name>
</gene>
<dbReference type="NCBIfam" id="NF007013">
    <property type="entry name" value="PRK09477.1"/>
    <property type="match status" value="1"/>
</dbReference>